<name>A0A381V7V7_9ZZZZ</name>
<organism evidence="1">
    <name type="scientific">marine metagenome</name>
    <dbReference type="NCBI Taxonomy" id="408172"/>
    <lineage>
        <taxon>unclassified sequences</taxon>
        <taxon>metagenomes</taxon>
        <taxon>ecological metagenomes</taxon>
    </lineage>
</organism>
<sequence length="24" mass="2793">MGLTEKYWFSLYGVTVQLELQETG</sequence>
<protein>
    <submittedName>
        <fullName evidence="1">Uncharacterized protein</fullName>
    </submittedName>
</protein>
<gene>
    <name evidence="1" type="ORF">METZ01_LOCUS89319</name>
</gene>
<dbReference type="EMBL" id="UINC01008091">
    <property type="protein sequence ID" value="SVA36465.1"/>
    <property type="molecule type" value="Genomic_DNA"/>
</dbReference>
<reference evidence="1" key="1">
    <citation type="submission" date="2018-05" db="EMBL/GenBank/DDBJ databases">
        <authorList>
            <person name="Lanie J.A."/>
            <person name="Ng W.-L."/>
            <person name="Kazmierczak K.M."/>
            <person name="Andrzejewski T.M."/>
            <person name="Davidsen T.M."/>
            <person name="Wayne K.J."/>
            <person name="Tettelin H."/>
            <person name="Glass J.I."/>
            <person name="Rusch D."/>
            <person name="Podicherti R."/>
            <person name="Tsui H.-C.T."/>
            <person name="Winkler M.E."/>
        </authorList>
    </citation>
    <scope>NUCLEOTIDE SEQUENCE</scope>
</reference>
<dbReference type="AlphaFoldDB" id="A0A381V7V7"/>
<proteinExistence type="predicted"/>
<accession>A0A381V7V7</accession>
<evidence type="ECO:0000313" key="1">
    <source>
        <dbReference type="EMBL" id="SVA36465.1"/>
    </source>
</evidence>